<dbReference type="Proteomes" id="UP000663829">
    <property type="component" value="Unassembled WGS sequence"/>
</dbReference>
<sequence>MSNLKVGSYDNLTLRSNEHSFLGYQSPRDHYNSTMSSLVYETDSGIVESSSDTNLDDSLSRYKHKKPRTVFESKLLSSSEPQIFIEPTKSPSYVSERSWYQNEPQMYYTKSTVIGWNTPATVENRVTRTSYDEYYDRLLGSHDYEQPSYTNYRPIYDNLSGSRDYVQPSYTSYRPIYDLNTPSSTPRHSLSTNNRYYNIRKLSYDTILCKRNNNQFIAKRSEEIPEWIKRLVAMLPS</sequence>
<organism evidence="1 5">
    <name type="scientific">Didymodactylos carnosus</name>
    <dbReference type="NCBI Taxonomy" id="1234261"/>
    <lineage>
        <taxon>Eukaryota</taxon>
        <taxon>Metazoa</taxon>
        <taxon>Spiralia</taxon>
        <taxon>Gnathifera</taxon>
        <taxon>Rotifera</taxon>
        <taxon>Eurotatoria</taxon>
        <taxon>Bdelloidea</taxon>
        <taxon>Philodinida</taxon>
        <taxon>Philodinidae</taxon>
        <taxon>Didymodactylos</taxon>
    </lineage>
</organism>
<accession>A0A814MRH0</accession>
<comment type="caution">
    <text evidence="1">The sequence shown here is derived from an EMBL/GenBank/DDBJ whole genome shotgun (WGS) entry which is preliminary data.</text>
</comment>
<dbReference type="Proteomes" id="UP000681722">
    <property type="component" value="Unassembled WGS sequence"/>
</dbReference>
<gene>
    <name evidence="1" type="ORF">GPM918_LOCUS17886</name>
    <name evidence="2" type="ORF">OVA965_LOCUS19713</name>
    <name evidence="3" type="ORF">SRO942_LOCUS17883</name>
    <name evidence="4" type="ORF">TMI583_LOCUS19850</name>
</gene>
<protein>
    <submittedName>
        <fullName evidence="1">Uncharacterized protein</fullName>
    </submittedName>
</protein>
<proteinExistence type="predicted"/>
<evidence type="ECO:0000313" key="3">
    <source>
        <dbReference type="EMBL" id="CAF3849152.1"/>
    </source>
</evidence>
<evidence type="ECO:0000313" key="5">
    <source>
        <dbReference type="Proteomes" id="UP000663829"/>
    </source>
</evidence>
<evidence type="ECO:0000313" key="4">
    <source>
        <dbReference type="EMBL" id="CAF3876574.1"/>
    </source>
</evidence>
<dbReference type="EMBL" id="CAJNOQ010005029">
    <property type="protein sequence ID" value="CAF1083446.1"/>
    <property type="molecule type" value="Genomic_DNA"/>
</dbReference>
<dbReference type="EMBL" id="CAJOBA010012816">
    <property type="protein sequence ID" value="CAF3876574.1"/>
    <property type="molecule type" value="Genomic_DNA"/>
</dbReference>
<dbReference type="Proteomes" id="UP000677228">
    <property type="component" value="Unassembled WGS sequence"/>
</dbReference>
<reference evidence="1" key="1">
    <citation type="submission" date="2021-02" db="EMBL/GenBank/DDBJ databases">
        <authorList>
            <person name="Nowell W R."/>
        </authorList>
    </citation>
    <scope>NUCLEOTIDE SEQUENCE</scope>
</reference>
<dbReference type="AlphaFoldDB" id="A0A814MRH0"/>
<name>A0A814MRH0_9BILA</name>
<evidence type="ECO:0000313" key="2">
    <source>
        <dbReference type="EMBL" id="CAF1109937.1"/>
    </source>
</evidence>
<dbReference type="EMBL" id="CAJNOK010010235">
    <property type="protein sequence ID" value="CAF1109937.1"/>
    <property type="molecule type" value="Genomic_DNA"/>
</dbReference>
<dbReference type="Proteomes" id="UP000682733">
    <property type="component" value="Unassembled WGS sequence"/>
</dbReference>
<evidence type="ECO:0000313" key="1">
    <source>
        <dbReference type="EMBL" id="CAF1083446.1"/>
    </source>
</evidence>
<dbReference type="EMBL" id="CAJOBC010005029">
    <property type="protein sequence ID" value="CAF3849152.1"/>
    <property type="molecule type" value="Genomic_DNA"/>
</dbReference>
<keyword evidence="5" id="KW-1185">Reference proteome</keyword>